<sequence length="328" mass="35543">MSTIPALGTLSAPYAPATRPTFYFIGVTTAKSSIMKVFPEWARHLGLGDVEMKGIDFVPHDDPARYREAVTFLKNDPLSLGALVTTHKLDLYDACRDLFDEIDPHAALMAETSCLSKRGGRLVCHAKDPISSGLSIDGFLAPGHFARTGAELFSMGAGGSTIAITWHLMQASRGADRPSRIVVSNRSQARLDHIAAIHRRIGAHIPVEYRLAPDPSDNDAILATMKPGSLVVNATGLGKDAPGSPLTDAARFPEEAVVWELNYRGELVFLDQARAQEKARRLQVEDGWTYFIHGWTQVIAEVFDIEIPTSGPEFDAIAAIAARATGRG</sequence>
<evidence type="ECO:0000313" key="1">
    <source>
        <dbReference type="EMBL" id="MDQ0516169.1"/>
    </source>
</evidence>
<name>A0ABU0M5C9_9HYPH</name>
<keyword evidence="2" id="KW-1185">Reference proteome</keyword>
<dbReference type="InterPro" id="IPR036291">
    <property type="entry name" value="NAD(P)-bd_dom_sf"/>
</dbReference>
<reference evidence="1 2" key="1">
    <citation type="submission" date="2023-07" db="EMBL/GenBank/DDBJ databases">
        <title>Genomic Encyclopedia of Type Strains, Phase IV (KMG-IV): sequencing the most valuable type-strain genomes for metagenomic binning, comparative biology and taxonomic classification.</title>
        <authorList>
            <person name="Goeker M."/>
        </authorList>
    </citation>
    <scope>NUCLEOTIDE SEQUENCE [LARGE SCALE GENOMIC DNA]</scope>
    <source>
        <strain evidence="1 2">B1-1</strain>
    </source>
</reference>
<protein>
    <submittedName>
        <fullName evidence="1">Shikimate 5-dehydrogenase</fullName>
    </submittedName>
</protein>
<organism evidence="1 2">
    <name type="scientific">Kaistia geumhonensis</name>
    <dbReference type="NCBI Taxonomy" id="410839"/>
    <lineage>
        <taxon>Bacteria</taxon>
        <taxon>Pseudomonadati</taxon>
        <taxon>Pseudomonadota</taxon>
        <taxon>Alphaproteobacteria</taxon>
        <taxon>Hyphomicrobiales</taxon>
        <taxon>Kaistiaceae</taxon>
        <taxon>Kaistia</taxon>
    </lineage>
</organism>
<comment type="caution">
    <text evidence="1">The sequence shown here is derived from an EMBL/GenBank/DDBJ whole genome shotgun (WGS) entry which is preliminary data.</text>
</comment>
<dbReference type="EMBL" id="JAUSWJ010000001">
    <property type="protein sequence ID" value="MDQ0516169.1"/>
    <property type="molecule type" value="Genomic_DNA"/>
</dbReference>
<dbReference type="Proteomes" id="UP001223743">
    <property type="component" value="Unassembled WGS sequence"/>
</dbReference>
<dbReference type="SUPFAM" id="SSF51735">
    <property type="entry name" value="NAD(P)-binding Rossmann-fold domains"/>
    <property type="match status" value="1"/>
</dbReference>
<dbReference type="RefSeq" id="WP_266279952.1">
    <property type="nucleotide sequence ID" value="NZ_JAPKNF010000001.1"/>
</dbReference>
<proteinExistence type="predicted"/>
<gene>
    <name evidence="1" type="ORF">QO015_001782</name>
</gene>
<accession>A0ABU0M5C9</accession>
<dbReference type="Gene3D" id="3.40.50.720">
    <property type="entry name" value="NAD(P)-binding Rossmann-like Domain"/>
    <property type="match status" value="1"/>
</dbReference>
<evidence type="ECO:0000313" key="2">
    <source>
        <dbReference type="Proteomes" id="UP001223743"/>
    </source>
</evidence>